<dbReference type="InterPro" id="IPR032808">
    <property type="entry name" value="DoxX"/>
</dbReference>
<evidence type="ECO:0000256" key="4">
    <source>
        <dbReference type="ARBA" id="ARBA00023136"/>
    </source>
</evidence>
<comment type="caution">
    <text evidence="5">The sequence shown here is derived from an EMBL/GenBank/DDBJ whole genome shotgun (WGS) entry which is preliminary data.</text>
</comment>
<evidence type="ECO:0000256" key="3">
    <source>
        <dbReference type="ARBA" id="ARBA00022989"/>
    </source>
</evidence>
<keyword evidence="4" id="KW-0472">Membrane</keyword>
<gene>
    <name evidence="5" type="ORF">GCM10007231_31220</name>
</gene>
<comment type="subcellular location">
    <subcellularLocation>
        <location evidence="1">Membrane</location>
        <topology evidence="1">Multi-pass membrane protein</topology>
    </subcellularLocation>
</comment>
<keyword evidence="3" id="KW-1133">Transmembrane helix</keyword>
<dbReference type="Pfam" id="PF07681">
    <property type="entry name" value="DoxX"/>
    <property type="match status" value="1"/>
</dbReference>
<evidence type="ECO:0000256" key="2">
    <source>
        <dbReference type="ARBA" id="ARBA00022692"/>
    </source>
</evidence>
<dbReference type="RefSeq" id="WP_188422365.1">
    <property type="nucleotide sequence ID" value="NZ_BMCK01000005.1"/>
</dbReference>
<sequence length="174" mass="17722">MAISRRIARPLLSSAFLATGVQVLKDPGPAGEGLRAWADRVVPAARAKGIPLPQDPAVLARAAAAVQIGAAGALALGKAPRLSAALLAASLAPTALAANPLDSSADPATRQRNIAETAKNASLLGGVLLASVDTEGRPGLAWRARRATRDAKRQAAHLAKEARLEARLAAKSLT</sequence>
<dbReference type="Proteomes" id="UP000630594">
    <property type="component" value="Unassembled WGS sequence"/>
</dbReference>
<organism evidence="5 6">
    <name type="scientific">Nocardioides daphniae</name>
    <dbReference type="NCBI Taxonomy" id="402297"/>
    <lineage>
        <taxon>Bacteria</taxon>
        <taxon>Bacillati</taxon>
        <taxon>Actinomycetota</taxon>
        <taxon>Actinomycetes</taxon>
        <taxon>Propionibacteriales</taxon>
        <taxon>Nocardioidaceae</taxon>
        <taxon>Nocardioides</taxon>
    </lineage>
</organism>
<proteinExistence type="predicted"/>
<evidence type="ECO:0000256" key="1">
    <source>
        <dbReference type="ARBA" id="ARBA00004141"/>
    </source>
</evidence>
<dbReference type="EMBL" id="BMCK01000005">
    <property type="protein sequence ID" value="GGD29511.1"/>
    <property type="molecule type" value="Genomic_DNA"/>
</dbReference>
<name>A0ABQ1QLY7_9ACTN</name>
<protein>
    <recommendedName>
        <fullName evidence="7">DoxX family membrane protein</fullName>
    </recommendedName>
</protein>
<keyword evidence="2" id="KW-0812">Transmembrane</keyword>
<accession>A0ABQ1QLY7</accession>
<evidence type="ECO:0000313" key="6">
    <source>
        <dbReference type="Proteomes" id="UP000630594"/>
    </source>
</evidence>
<keyword evidence="6" id="KW-1185">Reference proteome</keyword>
<evidence type="ECO:0000313" key="5">
    <source>
        <dbReference type="EMBL" id="GGD29511.1"/>
    </source>
</evidence>
<evidence type="ECO:0008006" key="7">
    <source>
        <dbReference type="Google" id="ProtNLM"/>
    </source>
</evidence>
<reference evidence="6" key="1">
    <citation type="journal article" date="2019" name="Int. J. Syst. Evol. Microbiol.">
        <title>The Global Catalogue of Microorganisms (GCM) 10K type strain sequencing project: providing services to taxonomists for standard genome sequencing and annotation.</title>
        <authorList>
            <consortium name="The Broad Institute Genomics Platform"/>
            <consortium name="The Broad Institute Genome Sequencing Center for Infectious Disease"/>
            <person name="Wu L."/>
            <person name="Ma J."/>
        </authorList>
    </citation>
    <scope>NUCLEOTIDE SEQUENCE [LARGE SCALE GENOMIC DNA]</scope>
    <source>
        <strain evidence="6">CCM 7403</strain>
    </source>
</reference>